<dbReference type="InterPro" id="IPR019791">
    <property type="entry name" value="Haem_peroxidase_animal"/>
</dbReference>
<keyword evidence="4" id="KW-1185">Reference proteome</keyword>
<evidence type="ECO:0000256" key="1">
    <source>
        <dbReference type="ARBA" id="ARBA00022559"/>
    </source>
</evidence>
<dbReference type="PRINTS" id="PR00457">
    <property type="entry name" value="ANPEROXIDASE"/>
</dbReference>
<evidence type="ECO:0000313" key="4">
    <source>
        <dbReference type="Proteomes" id="UP001497623"/>
    </source>
</evidence>
<dbReference type="Proteomes" id="UP001497623">
    <property type="component" value="Unassembled WGS sequence"/>
</dbReference>
<evidence type="ECO:0000313" key="3">
    <source>
        <dbReference type="EMBL" id="CAL4182328.1"/>
    </source>
</evidence>
<keyword evidence="2" id="KW-0408">Iron</keyword>
<evidence type="ECO:0008006" key="5">
    <source>
        <dbReference type="Google" id="ProtNLM"/>
    </source>
</evidence>
<dbReference type="Pfam" id="PF03098">
    <property type="entry name" value="An_peroxidase"/>
    <property type="match status" value="1"/>
</dbReference>
<dbReference type="PANTHER" id="PTHR11475">
    <property type="entry name" value="OXIDASE/PEROXIDASE"/>
    <property type="match status" value="1"/>
</dbReference>
<sequence length="815" mass="93419">MESEPKYSFSRMSSALEPFPSAAGSINLILSTSTPYATRTPMSALFLRANYSFINNGIFKPTQSFPFTYIQIYKIKQRPQTSMFTKNNHRDFFQRKKLVLATQRAETWEWKGLKGTIYSINLYVFVSFFFKAEVQFTILLDLPSAYAKLLSILKNIDILKSSSEGEFKKKNYGTRGREGTMNQQTQEETKNINIFYLSRFYHTKQSVYRRKGSYIIISRPKTSHIFTKKSNIKCVENIQKLPCFSIHNDNNCRERTPQKVPEPSRSYLFSRSRSGTSIHIFYNILGVRKWEFYYYVARFFSYTKEIPIPSFIKQIKINKKNQIRRMLIEYSLYRMFQSVERCAPQQKYTSLIMLIFDFLLNADHDIISSTNYSSIPIQYDPPVPIKCCEFGSPNSSDDRDNCRPIDVSKDPIFHKEGRFCMHFVRSLVASNGCSTGPREQQNQVTSYLDASQVYGSVDKEAQGLRTRSGGLLNESWSGGLLNESQLPSLRHGAFLPRQQCNINHTYEPECFKAGDVCVNEQPALTSMHTLWLRVHNNITRKQAYINPSWDDEILYQETRRIVAALHQQITYREFLPIVLGPEFMQEFQLNVHNQVYDNSYNASVDATITNVFATAAFRFGHTLIAEVFKGMGRNVSLLGNFDKPVVLNDPSTGPTALLQGLSACPTRGSDAFLTPTLVNNLSSIGSAPVGLDLMSLNIQRGRDHGLQPYTEWRKRCLLEPVNSFEDLYKVMDPEAAMVFKQAYKYVEDIDLFPAGLAENNMPGGLLGPTFSCLLGQQFQALKTGDRFWYENQNQPKPFTEEQDIMLRNPCLPGIC</sequence>
<dbReference type="Gene3D" id="1.10.640.10">
    <property type="entry name" value="Haem peroxidase domain superfamily, animal type"/>
    <property type="match status" value="1"/>
</dbReference>
<dbReference type="PANTHER" id="PTHR11475:SF134">
    <property type="entry name" value="LD42267P"/>
    <property type="match status" value="1"/>
</dbReference>
<dbReference type="InterPro" id="IPR037120">
    <property type="entry name" value="Haem_peroxidase_sf_animal"/>
</dbReference>
<feature type="binding site" description="axial binding residue" evidence="2">
    <location>
        <position position="621"/>
    </location>
    <ligand>
        <name>heme b</name>
        <dbReference type="ChEBI" id="CHEBI:60344"/>
    </ligand>
    <ligandPart>
        <name>Fe</name>
        <dbReference type="ChEBI" id="CHEBI:18248"/>
    </ligandPart>
</feature>
<keyword evidence="1" id="KW-0575">Peroxidase</keyword>
<gene>
    <name evidence="3" type="ORF">MNOR_LOCUS35561</name>
</gene>
<dbReference type="AlphaFoldDB" id="A0AAV2SF81"/>
<dbReference type="PROSITE" id="PS50292">
    <property type="entry name" value="PEROXIDASE_3"/>
    <property type="match status" value="1"/>
</dbReference>
<protein>
    <recommendedName>
        <fullName evidence="5">Peroxidase</fullName>
    </recommendedName>
</protein>
<keyword evidence="2" id="KW-0479">Metal-binding</keyword>
<proteinExistence type="predicted"/>
<comment type="caution">
    <text evidence="3">The sequence shown here is derived from an EMBL/GenBank/DDBJ whole genome shotgun (WGS) entry which is preliminary data.</text>
</comment>
<dbReference type="GO" id="GO:0020037">
    <property type="term" value="F:heme binding"/>
    <property type="evidence" value="ECO:0007669"/>
    <property type="project" value="InterPro"/>
</dbReference>
<dbReference type="GO" id="GO:0006979">
    <property type="term" value="P:response to oxidative stress"/>
    <property type="evidence" value="ECO:0007669"/>
    <property type="project" value="InterPro"/>
</dbReference>
<feature type="non-terminal residue" evidence="3">
    <location>
        <position position="815"/>
    </location>
</feature>
<reference evidence="3 4" key="1">
    <citation type="submission" date="2024-05" db="EMBL/GenBank/DDBJ databases">
        <authorList>
            <person name="Wallberg A."/>
        </authorList>
    </citation>
    <scope>NUCLEOTIDE SEQUENCE [LARGE SCALE GENOMIC DNA]</scope>
</reference>
<evidence type="ECO:0000256" key="2">
    <source>
        <dbReference type="PIRSR" id="PIRSR619791-2"/>
    </source>
</evidence>
<dbReference type="SUPFAM" id="SSF48113">
    <property type="entry name" value="Heme-dependent peroxidases"/>
    <property type="match status" value="1"/>
</dbReference>
<dbReference type="CDD" id="cd09823">
    <property type="entry name" value="peroxinectin_like"/>
    <property type="match status" value="1"/>
</dbReference>
<dbReference type="GO" id="GO:0046872">
    <property type="term" value="F:metal ion binding"/>
    <property type="evidence" value="ECO:0007669"/>
    <property type="project" value="UniProtKB-KW"/>
</dbReference>
<keyword evidence="2" id="KW-0349">Heme</keyword>
<dbReference type="InterPro" id="IPR010255">
    <property type="entry name" value="Haem_peroxidase_sf"/>
</dbReference>
<dbReference type="EMBL" id="CAXKWB010059924">
    <property type="protein sequence ID" value="CAL4182328.1"/>
    <property type="molecule type" value="Genomic_DNA"/>
</dbReference>
<keyword evidence="1" id="KW-0560">Oxidoreductase</keyword>
<accession>A0AAV2SF81</accession>
<dbReference type="GO" id="GO:0004601">
    <property type="term" value="F:peroxidase activity"/>
    <property type="evidence" value="ECO:0007669"/>
    <property type="project" value="UniProtKB-KW"/>
</dbReference>
<organism evidence="3 4">
    <name type="scientific">Meganyctiphanes norvegica</name>
    <name type="common">Northern krill</name>
    <name type="synonym">Thysanopoda norvegica</name>
    <dbReference type="NCBI Taxonomy" id="48144"/>
    <lineage>
        <taxon>Eukaryota</taxon>
        <taxon>Metazoa</taxon>
        <taxon>Ecdysozoa</taxon>
        <taxon>Arthropoda</taxon>
        <taxon>Crustacea</taxon>
        <taxon>Multicrustacea</taxon>
        <taxon>Malacostraca</taxon>
        <taxon>Eumalacostraca</taxon>
        <taxon>Eucarida</taxon>
        <taxon>Euphausiacea</taxon>
        <taxon>Euphausiidae</taxon>
        <taxon>Meganyctiphanes</taxon>
    </lineage>
</organism>
<name>A0AAV2SF81_MEGNR</name>